<name>A0A6S6SEQ9_9BACT</name>
<dbReference type="InterPro" id="IPR025714">
    <property type="entry name" value="Methyltranfer_dom"/>
</dbReference>
<protein>
    <submittedName>
        <fullName evidence="2">Protein-N(5)-glutamine methyltransferase PrmC, methylates polypeptide chain release factors RF1 and RF2</fullName>
    </submittedName>
</protein>
<dbReference type="EMBL" id="CACVAZ010000051">
    <property type="protein sequence ID" value="CAA6808467.1"/>
    <property type="molecule type" value="Genomic_DNA"/>
</dbReference>
<sequence>MNKALESIKPERPNIIITEIDSIGFYRKMDTEATVVEMIAGKYVLVEEFFSNGLQVLAELKRNLLLVHKEQTFEGKRQYRNAFREASQRLLLKVEDNKLLVKRAPEFDWLESLYPDVSKFYVSFSDVQSMNSSWQWYKNGIEVQTLGLSIHPYYGTYFPTKFDHLKLFDKWLKQYEGAKTSVINMGLGSGTLSFQLIQNGFKNIIGIDSNKNAIIGVAKESKRLGYEDNISLVHSDLFENCETKVDLIVFQAPWLPARHELEEEIDKATYYEKTLFPRFFEQAVRHLNDNGKVVLIFSNMAEVMDAKNTHPIIEELQKNKRFKKELHLRRDVRASSRRTKRRDAKSREKVELWVLSAI</sequence>
<organism evidence="2">
    <name type="scientific">uncultured Sulfurovum sp</name>
    <dbReference type="NCBI Taxonomy" id="269237"/>
    <lineage>
        <taxon>Bacteria</taxon>
        <taxon>Pseudomonadati</taxon>
        <taxon>Campylobacterota</taxon>
        <taxon>Epsilonproteobacteria</taxon>
        <taxon>Campylobacterales</taxon>
        <taxon>Sulfurovaceae</taxon>
        <taxon>Sulfurovum</taxon>
        <taxon>environmental samples</taxon>
    </lineage>
</organism>
<dbReference type="InterPro" id="IPR029063">
    <property type="entry name" value="SAM-dependent_MTases_sf"/>
</dbReference>
<dbReference type="AlphaFoldDB" id="A0A6S6SEQ9"/>
<evidence type="ECO:0000259" key="1">
    <source>
        <dbReference type="Pfam" id="PF13847"/>
    </source>
</evidence>
<dbReference type="GO" id="GO:0008168">
    <property type="term" value="F:methyltransferase activity"/>
    <property type="evidence" value="ECO:0007669"/>
    <property type="project" value="UniProtKB-KW"/>
</dbReference>
<dbReference type="Gene3D" id="3.40.50.150">
    <property type="entry name" value="Vaccinia Virus protein VP39"/>
    <property type="match status" value="1"/>
</dbReference>
<dbReference type="CDD" id="cd02440">
    <property type="entry name" value="AdoMet_MTases"/>
    <property type="match status" value="1"/>
</dbReference>
<dbReference type="Pfam" id="PF13847">
    <property type="entry name" value="Methyltransf_31"/>
    <property type="match status" value="1"/>
</dbReference>
<dbReference type="SUPFAM" id="SSF53335">
    <property type="entry name" value="S-adenosyl-L-methionine-dependent methyltransferases"/>
    <property type="match status" value="1"/>
</dbReference>
<reference evidence="2" key="1">
    <citation type="submission" date="2020-01" db="EMBL/GenBank/DDBJ databases">
        <authorList>
            <person name="Meier V. D."/>
            <person name="Meier V D."/>
        </authorList>
    </citation>
    <scope>NUCLEOTIDE SEQUENCE</scope>
    <source>
        <strain evidence="2">HLG_WM_MAG_02</strain>
    </source>
</reference>
<dbReference type="GO" id="GO:0032259">
    <property type="term" value="P:methylation"/>
    <property type="evidence" value="ECO:0007669"/>
    <property type="project" value="UniProtKB-KW"/>
</dbReference>
<accession>A0A6S6SEQ9</accession>
<gene>
    <name evidence="2" type="ORF">HELGO_WM36771</name>
</gene>
<feature type="domain" description="Methyltransferase" evidence="1">
    <location>
        <begin position="179"/>
        <end position="321"/>
    </location>
</feature>
<evidence type="ECO:0000313" key="2">
    <source>
        <dbReference type="EMBL" id="CAA6808467.1"/>
    </source>
</evidence>
<proteinExistence type="predicted"/>
<keyword evidence="2" id="KW-0489">Methyltransferase</keyword>
<keyword evidence="2" id="KW-0808">Transferase</keyword>